<comment type="caution">
    <text evidence="2">The sequence shown here is derived from an EMBL/GenBank/DDBJ whole genome shotgun (WGS) entry which is preliminary data.</text>
</comment>
<evidence type="ECO:0000256" key="1">
    <source>
        <dbReference type="SAM" id="MobiDB-lite"/>
    </source>
</evidence>
<feature type="compositionally biased region" description="Basic and acidic residues" evidence="1">
    <location>
        <begin position="62"/>
        <end position="73"/>
    </location>
</feature>
<dbReference type="EMBL" id="BNEE01000008">
    <property type="protein sequence ID" value="GHI90291.1"/>
    <property type="molecule type" value="Genomic_DNA"/>
</dbReference>
<evidence type="ECO:0000313" key="3">
    <source>
        <dbReference type="Proteomes" id="UP000600026"/>
    </source>
</evidence>
<sequence>MRPAGGAAGLLGGAGALLPRRPGPLLPPSAGTDPLPPDEVLLRPLAAGRSAARPARTSFRAPSDRARMFRTKPDAYGAARTGPAGPRAGSECTAGALRSGEP</sequence>
<protein>
    <submittedName>
        <fullName evidence="2">Uncharacterized protein</fullName>
    </submittedName>
</protein>
<gene>
    <name evidence="2" type="ORF">Sxan_76550</name>
</gene>
<dbReference type="AlphaFoldDB" id="A0A919LGP3"/>
<reference evidence="2" key="1">
    <citation type="submission" date="2020-09" db="EMBL/GenBank/DDBJ databases">
        <title>Whole genome shotgun sequence of Streptomyces xanthophaeus NBRC 12829.</title>
        <authorList>
            <person name="Komaki H."/>
            <person name="Tamura T."/>
        </authorList>
    </citation>
    <scope>NUCLEOTIDE SEQUENCE</scope>
    <source>
        <strain evidence="2">NBRC 12829</strain>
    </source>
</reference>
<feature type="compositionally biased region" description="Gly residues" evidence="1">
    <location>
        <begin position="1"/>
        <end position="15"/>
    </location>
</feature>
<dbReference type="Proteomes" id="UP000600026">
    <property type="component" value="Unassembled WGS sequence"/>
</dbReference>
<feature type="region of interest" description="Disordered" evidence="1">
    <location>
        <begin position="1"/>
        <end position="102"/>
    </location>
</feature>
<proteinExistence type="predicted"/>
<accession>A0A919LGP3</accession>
<evidence type="ECO:0000313" key="2">
    <source>
        <dbReference type="EMBL" id="GHI90291.1"/>
    </source>
</evidence>
<organism evidence="2 3">
    <name type="scientific">Streptomyces xanthophaeus</name>
    <dbReference type="NCBI Taxonomy" id="67385"/>
    <lineage>
        <taxon>Bacteria</taxon>
        <taxon>Bacillati</taxon>
        <taxon>Actinomycetota</taxon>
        <taxon>Actinomycetes</taxon>
        <taxon>Kitasatosporales</taxon>
        <taxon>Streptomycetaceae</taxon>
        <taxon>Streptomyces</taxon>
    </lineage>
</organism>
<name>A0A919LGP3_9ACTN</name>
<keyword evidence="3" id="KW-1185">Reference proteome</keyword>
<feature type="compositionally biased region" description="Low complexity" evidence="1">
    <location>
        <begin position="77"/>
        <end position="89"/>
    </location>
</feature>